<keyword evidence="10" id="KW-1185">Reference proteome</keyword>
<evidence type="ECO:0000256" key="3">
    <source>
        <dbReference type="ARBA" id="ARBA00022553"/>
    </source>
</evidence>
<dbReference type="GO" id="GO:0004721">
    <property type="term" value="F:phosphoprotein phosphatase activity"/>
    <property type="evidence" value="ECO:0007669"/>
    <property type="project" value="TreeGrafter"/>
</dbReference>
<dbReference type="InterPro" id="IPR050351">
    <property type="entry name" value="BphY/WalK/GraS-like"/>
</dbReference>
<dbReference type="PANTHER" id="PTHR45453:SF1">
    <property type="entry name" value="PHOSPHATE REGULON SENSOR PROTEIN PHOR"/>
    <property type="match status" value="1"/>
</dbReference>
<evidence type="ECO:0000256" key="5">
    <source>
        <dbReference type="ARBA" id="ARBA00022777"/>
    </source>
</evidence>
<keyword evidence="4" id="KW-0808">Transferase</keyword>
<dbReference type="CDD" id="cd00075">
    <property type="entry name" value="HATPase"/>
    <property type="match status" value="1"/>
</dbReference>
<accession>A0A2V4A826</accession>
<dbReference type="Pfam" id="PF00512">
    <property type="entry name" value="HisKA"/>
    <property type="match status" value="1"/>
</dbReference>
<dbReference type="SUPFAM" id="SSF55874">
    <property type="entry name" value="ATPase domain of HSP90 chaperone/DNA topoisomerase II/histidine kinase"/>
    <property type="match status" value="1"/>
</dbReference>
<feature type="domain" description="Histidine kinase" evidence="8">
    <location>
        <begin position="280"/>
        <end position="496"/>
    </location>
</feature>
<feature type="transmembrane region" description="Helical" evidence="7">
    <location>
        <begin position="12"/>
        <end position="32"/>
    </location>
</feature>
<name>A0A2V4A826_9BACT</name>
<dbReference type="Gene3D" id="3.30.565.10">
    <property type="entry name" value="Histidine kinase-like ATPase, C-terminal domain"/>
    <property type="match status" value="1"/>
</dbReference>
<gene>
    <name evidence="9" type="ORF">DF185_17210</name>
</gene>
<keyword evidence="7" id="KW-1133">Transmembrane helix</keyword>
<evidence type="ECO:0000313" key="9">
    <source>
        <dbReference type="EMBL" id="PXX98067.1"/>
    </source>
</evidence>
<dbReference type="InterPro" id="IPR036890">
    <property type="entry name" value="HATPase_C_sf"/>
</dbReference>
<evidence type="ECO:0000313" key="10">
    <source>
        <dbReference type="Proteomes" id="UP000248079"/>
    </source>
</evidence>
<dbReference type="GO" id="GO:0000155">
    <property type="term" value="F:phosphorelay sensor kinase activity"/>
    <property type="evidence" value="ECO:0007669"/>
    <property type="project" value="InterPro"/>
</dbReference>
<dbReference type="InterPro" id="IPR005467">
    <property type="entry name" value="His_kinase_dom"/>
</dbReference>
<protein>
    <recommendedName>
        <fullName evidence="2">histidine kinase</fullName>
        <ecNumber evidence="2">2.7.13.3</ecNumber>
    </recommendedName>
</protein>
<dbReference type="Pfam" id="PF02518">
    <property type="entry name" value="HATPase_c"/>
    <property type="match status" value="1"/>
</dbReference>
<reference evidence="9 10" key="1">
    <citation type="submission" date="2018-05" db="EMBL/GenBank/DDBJ databases">
        <title>Marinifilum breve JC075T sp. nov., a marine bacterium isolated from Yongle Blue Hole in the South China Sea.</title>
        <authorList>
            <person name="Fu T."/>
        </authorList>
    </citation>
    <scope>NUCLEOTIDE SEQUENCE [LARGE SCALE GENOMIC DNA]</scope>
    <source>
        <strain evidence="9 10">JC075</strain>
    </source>
</reference>
<proteinExistence type="predicted"/>
<dbReference type="InterPro" id="IPR004358">
    <property type="entry name" value="Sig_transdc_His_kin-like_C"/>
</dbReference>
<keyword evidence="5" id="KW-0418">Kinase</keyword>
<keyword evidence="7" id="KW-0472">Membrane</keyword>
<dbReference type="Gene3D" id="1.10.287.130">
    <property type="match status" value="1"/>
</dbReference>
<dbReference type="PRINTS" id="PR00344">
    <property type="entry name" value="BCTRLSENSOR"/>
</dbReference>
<dbReference type="PANTHER" id="PTHR45453">
    <property type="entry name" value="PHOSPHATE REGULON SENSOR PROTEIN PHOR"/>
    <property type="match status" value="1"/>
</dbReference>
<keyword evidence="6" id="KW-0902">Two-component regulatory system</keyword>
<dbReference type="SMART" id="SM00388">
    <property type="entry name" value="HisKA"/>
    <property type="match status" value="1"/>
</dbReference>
<dbReference type="CDD" id="cd00082">
    <property type="entry name" value="HisKA"/>
    <property type="match status" value="1"/>
</dbReference>
<evidence type="ECO:0000256" key="7">
    <source>
        <dbReference type="SAM" id="Phobius"/>
    </source>
</evidence>
<dbReference type="OrthoDB" id="1933776at2"/>
<dbReference type="InterPro" id="IPR003661">
    <property type="entry name" value="HisK_dim/P_dom"/>
</dbReference>
<evidence type="ECO:0000256" key="1">
    <source>
        <dbReference type="ARBA" id="ARBA00000085"/>
    </source>
</evidence>
<comment type="caution">
    <text evidence="9">The sequence shown here is derived from an EMBL/GenBank/DDBJ whole genome shotgun (WGS) entry which is preliminary data.</text>
</comment>
<evidence type="ECO:0000256" key="2">
    <source>
        <dbReference type="ARBA" id="ARBA00012438"/>
    </source>
</evidence>
<dbReference type="EMBL" id="QFLI01000008">
    <property type="protein sequence ID" value="PXX98067.1"/>
    <property type="molecule type" value="Genomic_DNA"/>
</dbReference>
<comment type="catalytic activity">
    <reaction evidence="1">
        <text>ATP + protein L-histidine = ADP + protein N-phospho-L-histidine.</text>
        <dbReference type="EC" id="2.7.13.3"/>
    </reaction>
</comment>
<feature type="transmembrane region" description="Helical" evidence="7">
    <location>
        <begin position="239"/>
        <end position="261"/>
    </location>
</feature>
<dbReference type="SMART" id="SM00387">
    <property type="entry name" value="HATPase_c"/>
    <property type="match status" value="1"/>
</dbReference>
<dbReference type="GO" id="GO:0005886">
    <property type="term" value="C:plasma membrane"/>
    <property type="evidence" value="ECO:0007669"/>
    <property type="project" value="TreeGrafter"/>
</dbReference>
<sequence>MPKDRLNRKKFRIISPMVLSMFLLVTFVGYWLHSQYNNEKKNLQADLSRLYHVSLNDGEFIFFYKNVVKPALNYKDTTNYDKLKIGTEKTSAEFKKAYIKELKTYLDTNQNYLNIFKAIDTNTLIPDSLREERQFEILRLGYRYQIYPSQILYTQRQNANDTTSQFFRSLFLKNVENKFPSLKADREEEIDREDIELLEKTNHESLRRGRLGLIIYSHRYSKAKVMYFENYFFHLITEILAQIAFGIVLIGLSVFALVFAYRSYLTQAKLNMLRSDFVSNITHELKIPVSTAKAAMEAILNYGITDDKEKTKSYLKMVALEMNRLDSLTSRVLEHSKLESNQHLLRKEETNLNEFIKRIVESVELFHADTINIKFMNPSENINIPIDQVYIEGVIRNLIENSKKYGGKDVSIVVNLWQQGLHVYVSVIDNGPGIPKEYLNKVFDRFFRVPTGDQHNVKGFGLGLSFAALVMKQHNGSISANNLSEKGCEFKLEFPA</sequence>
<dbReference type="AlphaFoldDB" id="A0A2V4A826"/>
<keyword evidence="7" id="KW-0812">Transmembrane</keyword>
<dbReference type="InterPro" id="IPR036097">
    <property type="entry name" value="HisK_dim/P_sf"/>
</dbReference>
<dbReference type="RefSeq" id="WP_110361997.1">
    <property type="nucleotide sequence ID" value="NZ_QFLI01000008.1"/>
</dbReference>
<dbReference type="SUPFAM" id="SSF47384">
    <property type="entry name" value="Homodimeric domain of signal transducing histidine kinase"/>
    <property type="match status" value="1"/>
</dbReference>
<dbReference type="PROSITE" id="PS50109">
    <property type="entry name" value="HIS_KIN"/>
    <property type="match status" value="1"/>
</dbReference>
<evidence type="ECO:0000256" key="4">
    <source>
        <dbReference type="ARBA" id="ARBA00022679"/>
    </source>
</evidence>
<dbReference type="EC" id="2.7.13.3" evidence="2"/>
<dbReference type="InterPro" id="IPR003594">
    <property type="entry name" value="HATPase_dom"/>
</dbReference>
<dbReference type="Proteomes" id="UP000248079">
    <property type="component" value="Unassembled WGS sequence"/>
</dbReference>
<organism evidence="9 10">
    <name type="scientific">Marinifilum breve</name>
    <dbReference type="NCBI Taxonomy" id="2184082"/>
    <lineage>
        <taxon>Bacteria</taxon>
        <taxon>Pseudomonadati</taxon>
        <taxon>Bacteroidota</taxon>
        <taxon>Bacteroidia</taxon>
        <taxon>Marinilabiliales</taxon>
        <taxon>Marinifilaceae</taxon>
    </lineage>
</organism>
<keyword evidence="3" id="KW-0597">Phosphoprotein</keyword>
<dbReference type="GO" id="GO:0016036">
    <property type="term" value="P:cellular response to phosphate starvation"/>
    <property type="evidence" value="ECO:0007669"/>
    <property type="project" value="TreeGrafter"/>
</dbReference>
<evidence type="ECO:0000259" key="8">
    <source>
        <dbReference type="PROSITE" id="PS50109"/>
    </source>
</evidence>
<evidence type="ECO:0000256" key="6">
    <source>
        <dbReference type="ARBA" id="ARBA00023012"/>
    </source>
</evidence>